<evidence type="ECO:0000313" key="3">
    <source>
        <dbReference type="Proteomes" id="UP000027192"/>
    </source>
</evidence>
<name>A0A066RPK1_9GAMM</name>
<dbReference type="Proteomes" id="UP000027192">
    <property type="component" value="Unassembled WGS sequence"/>
</dbReference>
<dbReference type="PANTHER" id="PTHR11102:SF160">
    <property type="entry name" value="ERAD-ASSOCIATED E3 UBIQUITIN-PROTEIN LIGASE COMPONENT HRD3"/>
    <property type="match status" value="1"/>
</dbReference>
<accession>A0A066RPK1</accession>
<gene>
    <name evidence="2" type="ORF">EA58_14940</name>
</gene>
<dbReference type="OrthoDB" id="6114904at2"/>
<feature type="chain" id="PRO_5001630582" description="Sel1 repeat family protein" evidence="1">
    <location>
        <begin position="25"/>
        <end position="317"/>
    </location>
</feature>
<organism evidence="2 3">
    <name type="scientific">Photobacterium galatheae</name>
    <dbReference type="NCBI Taxonomy" id="1654360"/>
    <lineage>
        <taxon>Bacteria</taxon>
        <taxon>Pseudomonadati</taxon>
        <taxon>Pseudomonadota</taxon>
        <taxon>Gammaproteobacteria</taxon>
        <taxon>Vibrionales</taxon>
        <taxon>Vibrionaceae</taxon>
        <taxon>Photobacterium</taxon>
    </lineage>
</organism>
<dbReference type="SUPFAM" id="SSF81901">
    <property type="entry name" value="HCP-like"/>
    <property type="match status" value="1"/>
</dbReference>
<proteinExistence type="predicted"/>
<dbReference type="SMART" id="SM00671">
    <property type="entry name" value="SEL1"/>
    <property type="match status" value="6"/>
</dbReference>
<evidence type="ECO:0008006" key="4">
    <source>
        <dbReference type="Google" id="ProtNLM"/>
    </source>
</evidence>
<dbReference type="InterPro" id="IPR011990">
    <property type="entry name" value="TPR-like_helical_dom_sf"/>
</dbReference>
<dbReference type="PANTHER" id="PTHR11102">
    <property type="entry name" value="SEL-1-LIKE PROTEIN"/>
    <property type="match status" value="1"/>
</dbReference>
<comment type="caution">
    <text evidence="2">The sequence shown here is derived from an EMBL/GenBank/DDBJ whole genome shotgun (WGS) entry which is preliminary data.</text>
</comment>
<dbReference type="InterPro" id="IPR006597">
    <property type="entry name" value="Sel1-like"/>
</dbReference>
<dbReference type="STRING" id="1654360.EA58_14940"/>
<reference evidence="2 3" key="1">
    <citation type="submission" date="2014-04" db="EMBL/GenBank/DDBJ databases">
        <title>Draft genome sequence of Photobacterium halotolerans S2753: a solonamide, ngercheumicin and holomycin producer.</title>
        <authorList>
            <person name="Machado H.R."/>
            <person name="Gram L."/>
        </authorList>
    </citation>
    <scope>NUCLEOTIDE SEQUENCE [LARGE SCALE GENOMIC DNA]</scope>
    <source>
        <strain evidence="2 3">S2753</strain>
    </source>
</reference>
<keyword evidence="3" id="KW-1185">Reference proteome</keyword>
<dbReference type="Gene3D" id="1.25.40.10">
    <property type="entry name" value="Tetratricopeptide repeat domain"/>
    <property type="match status" value="3"/>
</dbReference>
<sequence>MKNIKLIQYTIFVAALAAPMSAFSYNHLPLATYQSHVTVEAQSPNHVMKAVQSKDLNSLLSYLESGDPQAQLYVAEQLYESAISPEENIRQSFLLTQAAAKQGNKDAQIILSKMYYHGVGTDINYDRAFGWMAHLDETTENLEAILEYAEVYLYGTEKIEPNIPLAIHWLKKAANRQHLPSIIDLAEIFENGVWIKPNAVNAKYYRLQAAKMGDANSQLIAAENYYHDEDYQNAFEWFNRSAASGMNEAKIQIGIMYLHGLGVSHDPIKAYVVLSDAASDGDHEAKKMRDLVAKSLDVDSLIEARKATRLFMQSKVL</sequence>
<dbReference type="AlphaFoldDB" id="A0A066RPK1"/>
<evidence type="ECO:0000256" key="1">
    <source>
        <dbReference type="SAM" id="SignalP"/>
    </source>
</evidence>
<dbReference type="InterPro" id="IPR050767">
    <property type="entry name" value="Sel1_AlgK"/>
</dbReference>
<keyword evidence="1" id="KW-0732">Signal</keyword>
<evidence type="ECO:0000313" key="2">
    <source>
        <dbReference type="EMBL" id="KDM91041.1"/>
    </source>
</evidence>
<dbReference type="EMBL" id="JMIB01000027">
    <property type="protein sequence ID" value="KDM91041.1"/>
    <property type="molecule type" value="Genomic_DNA"/>
</dbReference>
<dbReference type="RefSeq" id="WP_036754098.1">
    <property type="nucleotide sequence ID" value="NZ_JAGSGC010000004.1"/>
</dbReference>
<protein>
    <recommendedName>
        <fullName evidence="4">Sel1 repeat family protein</fullName>
    </recommendedName>
</protein>
<feature type="signal peptide" evidence="1">
    <location>
        <begin position="1"/>
        <end position="24"/>
    </location>
</feature>
<dbReference type="Pfam" id="PF08238">
    <property type="entry name" value="Sel1"/>
    <property type="match status" value="6"/>
</dbReference>